<name>A0A7R7IEB3_9FIRM</name>
<keyword evidence="3 11" id="KW-0436">Ligase</keyword>
<feature type="binding site" evidence="11">
    <location>
        <position position="72"/>
    </location>
    <ligand>
        <name>Mg(2+)</name>
        <dbReference type="ChEBI" id="CHEBI:18420"/>
    </ligand>
</feature>
<dbReference type="FunFam" id="3.40.50.880:FF:000002">
    <property type="entry name" value="CTP synthase"/>
    <property type="match status" value="1"/>
</dbReference>
<dbReference type="InterPro" id="IPR017926">
    <property type="entry name" value="GATASE"/>
</dbReference>
<organism evidence="14 15">
    <name type="scientific">Anaeromicropila herbilytica</name>
    <dbReference type="NCBI Taxonomy" id="2785025"/>
    <lineage>
        <taxon>Bacteria</taxon>
        <taxon>Bacillati</taxon>
        <taxon>Bacillota</taxon>
        <taxon>Clostridia</taxon>
        <taxon>Lachnospirales</taxon>
        <taxon>Lachnospiraceae</taxon>
        <taxon>Anaeromicropila</taxon>
    </lineage>
</organism>
<evidence type="ECO:0000256" key="1">
    <source>
        <dbReference type="ARBA" id="ARBA00005171"/>
    </source>
</evidence>
<feature type="binding site" evidence="11">
    <location>
        <begin position="189"/>
        <end position="194"/>
    </location>
    <ligand>
        <name>CTP</name>
        <dbReference type="ChEBI" id="CHEBI:37563"/>
        <note>allosteric inhibitor</note>
    </ligand>
</feature>
<keyword evidence="9 11" id="KW-0665">Pyrimidine biosynthesis</keyword>
<evidence type="ECO:0000256" key="5">
    <source>
        <dbReference type="ARBA" id="ARBA00022741"/>
    </source>
</evidence>
<evidence type="ECO:0000256" key="11">
    <source>
        <dbReference type="HAMAP-Rule" id="MF_01227"/>
    </source>
</evidence>
<feature type="binding site" evidence="11">
    <location>
        <begin position="189"/>
        <end position="194"/>
    </location>
    <ligand>
        <name>UTP</name>
        <dbReference type="ChEBI" id="CHEBI:46398"/>
    </ligand>
</feature>
<feature type="domain" description="Glutamine amidotransferase" evidence="12">
    <location>
        <begin position="303"/>
        <end position="526"/>
    </location>
</feature>
<evidence type="ECO:0000313" key="14">
    <source>
        <dbReference type="EMBL" id="BCN32538.1"/>
    </source>
</evidence>
<comment type="catalytic activity">
    <reaction evidence="11">
        <text>UTP + NH4(+) + ATP = CTP + ADP + phosphate + 2 H(+)</text>
        <dbReference type="Rhea" id="RHEA:16597"/>
        <dbReference type="ChEBI" id="CHEBI:15378"/>
        <dbReference type="ChEBI" id="CHEBI:28938"/>
        <dbReference type="ChEBI" id="CHEBI:30616"/>
        <dbReference type="ChEBI" id="CHEBI:37563"/>
        <dbReference type="ChEBI" id="CHEBI:43474"/>
        <dbReference type="ChEBI" id="CHEBI:46398"/>
        <dbReference type="ChEBI" id="CHEBI:456216"/>
    </reaction>
</comment>
<feature type="binding site" evidence="11">
    <location>
        <position position="14"/>
    </location>
    <ligand>
        <name>CTP</name>
        <dbReference type="ChEBI" id="CHEBI:37563"/>
        <note>allosteric inhibitor</note>
    </ligand>
</feature>
<evidence type="ECO:0000256" key="10">
    <source>
        <dbReference type="ARBA" id="ARBA00047781"/>
    </source>
</evidence>
<evidence type="ECO:0000256" key="7">
    <source>
        <dbReference type="ARBA" id="ARBA00022842"/>
    </source>
</evidence>
<dbReference type="GO" id="GO:0097268">
    <property type="term" value="C:cytoophidium"/>
    <property type="evidence" value="ECO:0007669"/>
    <property type="project" value="UniProtKB-ARBA"/>
</dbReference>
<dbReference type="PROSITE" id="PS51273">
    <property type="entry name" value="GATASE_TYPE_1"/>
    <property type="match status" value="1"/>
</dbReference>
<dbReference type="Pfam" id="PF00117">
    <property type="entry name" value="GATase"/>
    <property type="match status" value="1"/>
</dbReference>
<dbReference type="PANTHER" id="PTHR11550">
    <property type="entry name" value="CTP SYNTHASE"/>
    <property type="match status" value="1"/>
</dbReference>
<dbReference type="GO" id="GO:0019856">
    <property type="term" value="P:pyrimidine nucleobase biosynthetic process"/>
    <property type="evidence" value="ECO:0007669"/>
    <property type="project" value="TreeGrafter"/>
</dbReference>
<comment type="subunit">
    <text evidence="11">Homotetramer.</text>
</comment>
<dbReference type="GO" id="GO:0046872">
    <property type="term" value="F:metal ion binding"/>
    <property type="evidence" value="ECO:0007669"/>
    <property type="project" value="UniProtKB-KW"/>
</dbReference>
<comment type="catalytic activity">
    <reaction evidence="10 11">
        <text>UTP + L-glutamine + ATP + H2O = CTP + L-glutamate + ADP + phosphate + 2 H(+)</text>
        <dbReference type="Rhea" id="RHEA:26426"/>
        <dbReference type="ChEBI" id="CHEBI:15377"/>
        <dbReference type="ChEBI" id="CHEBI:15378"/>
        <dbReference type="ChEBI" id="CHEBI:29985"/>
        <dbReference type="ChEBI" id="CHEBI:30616"/>
        <dbReference type="ChEBI" id="CHEBI:37563"/>
        <dbReference type="ChEBI" id="CHEBI:43474"/>
        <dbReference type="ChEBI" id="CHEBI:46398"/>
        <dbReference type="ChEBI" id="CHEBI:58359"/>
        <dbReference type="ChEBI" id="CHEBI:456216"/>
        <dbReference type="EC" id="6.3.4.2"/>
    </reaction>
</comment>
<evidence type="ECO:0000256" key="6">
    <source>
        <dbReference type="ARBA" id="ARBA00022840"/>
    </source>
</evidence>
<feature type="binding site" evidence="11">
    <location>
        <begin position="149"/>
        <end position="151"/>
    </location>
    <ligand>
        <name>CTP</name>
        <dbReference type="ChEBI" id="CHEBI:37563"/>
        <note>allosteric inhibitor</note>
    </ligand>
</feature>
<dbReference type="Gene3D" id="3.40.50.880">
    <property type="match status" value="1"/>
</dbReference>
<dbReference type="InterPro" id="IPR029062">
    <property type="entry name" value="Class_I_gatase-like"/>
</dbReference>
<feature type="binding site" evidence="11">
    <location>
        <position position="225"/>
    </location>
    <ligand>
        <name>UTP</name>
        <dbReference type="ChEBI" id="CHEBI:46398"/>
    </ligand>
</feature>
<evidence type="ECO:0000256" key="8">
    <source>
        <dbReference type="ARBA" id="ARBA00022962"/>
    </source>
</evidence>
<dbReference type="InterPro" id="IPR004468">
    <property type="entry name" value="CTP_synthase"/>
</dbReference>
<feature type="binding site" evidence="11">
    <location>
        <position position="14"/>
    </location>
    <ligand>
        <name>UTP</name>
        <dbReference type="ChEBI" id="CHEBI:46398"/>
    </ligand>
</feature>
<dbReference type="CDD" id="cd01746">
    <property type="entry name" value="GATase1_CTP_Synthase"/>
    <property type="match status" value="1"/>
</dbReference>
<feature type="active site" evidence="11">
    <location>
        <position position="510"/>
    </location>
</feature>
<comment type="activity regulation">
    <text evidence="11">Allosterically activated by GTP, when glutamine is the substrate; GTP has no effect on the reaction when ammonia is the substrate. The allosteric effector GTP functions by stabilizing the protein conformation that binds the tetrahedral intermediate(s) formed during glutamine hydrolysis. Inhibited by the product CTP, via allosteric rather than competitive inhibition.</text>
</comment>
<evidence type="ECO:0000259" key="13">
    <source>
        <dbReference type="Pfam" id="PF06418"/>
    </source>
</evidence>
<dbReference type="Gene3D" id="3.40.50.300">
    <property type="entry name" value="P-loop containing nucleotide triphosphate hydrolases"/>
    <property type="match status" value="1"/>
</dbReference>
<feature type="binding site" evidence="11">
    <location>
        <position position="225"/>
    </location>
    <ligand>
        <name>CTP</name>
        <dbReference type="ChEBI" id="CHEBI:37563"/>
        <note>allosteric inhibitor</note>
    </ligand>
</feature>
<dbReference type="FunFam" id="3.40.50.300:FF:000009">
    <property type="entry name" value="CTP synthase"/>
    <property type="match status" value="1"/>
</dbReference>
<evidence type="ECO:0000256" key="4">
    <source>
        <dbReference type="ARBA" id="ARBA00022723"/>
    </source>
</evidence>
<dbReference type="Proteomes" id="UP000595897">
    <property type="component" value="Chromosome"/>
</dbReference>
<keyword evidence="5 11" id="KW-0547">Nucleotide-binding</keyword>
<reference evidence="14 15" key="1">
    <citation type="submission" date="2020-11" db="EMBL/GenBank/DDBJ databases">
        <title>Draft genome sequencing of a Lachnospiraceae strain isolated from anoxic soil subjected to BSD treatment.</title>
        <authorList>
            <person name="Uek A."/>
            <person name="Tonouchi A."/>
        </authorList>
    </citation>
    <scope>NUCLEOTIDE SEQUENCE [LARGE SCALE GENOMIC DNA]</scope>
    <source>
        <strain evidence="14 15">TB5</strain>
    </source>
</reference>
<evidence type="ECO:0000259" key="12">
    <source>
        <dbReference type="Pfam" id="PF00117"/>
    </source>
</evidence>
<keyword evidence="15" id="KW-1185">Reference proteome</keyword>
<dbReference type="GO" id="GO:0042802">
    <property type="term" value="F:identical protein binding"/>
    <property type="evidence" value="ECO:0007669"/>
    <property type="project" value="TreeGrafter"/>
</dbReference>
<feature type="binding site" evidence="11">
    <location>
        <position position="463"/>
    </location>
    <ligand>
        <name>L-glutamine</name>
        <dbReference type="ChEBI" id="CHEBI:58359"/>
    </ligand>
</feature>
<comment type="similarity">
    <text evidence="2 11">Belongs to the CTP synthase family.</text>
</comment>
<dbReference type="GO" id="GO:0005524">
    <property type="term" value="F:ATP binding"/>
    <property type="evidence" value="ECO:0007669"/>
    <property type="project" value="UniProtKB-KW"/>
</dbReference>
<dbReference type="Pfam" id="PF06418">
    <property type="entry name" value="CTP_synth_N"/>
    <property type="match status" value="1"/>
</dbReference>
<feature type="binding site" evidence="11">
    <location>
        <position position="142"/>
    </location>
    <ligand>
        <name>Mg(2+)</name>
        <dbReference type="ChEBI" id="CHEBI:18420"/>
    </ligand>
</feature>
<dbReference type="AlphaFoldDB" id="A0A7R7IEB3"/>
<feature type="binding site" evidence="11">
    <location>
        <begin position="383"/>
        <end position="386"/>
    </location>
    <ligand>
        <name>L-glutamine</name>
        <dbReference type="ChEBI" id="CHEBI:58359"/>
    </ligand>
</feature>
<dbReference type="EMBL" id="AP024169">
    <property type="protein sequence ID" value="BCN32538.1"/>
    <property type="molecule type" value="Genomic_DNA"/>
</dbReference>
<feature type="region of interest" description="Amidoligase domain" evidence="11">
    <location>
        <begin position="1"/>
        <end position="268"/>
    </location>
</feature>
<comment type="catalytic activity">
    <reaction evidence="11">
        <text>L-glutamine + H2O = L-glutamate + NH4(+)</text>
        <dbReference type="Rhea" id="RHEA:15889"/>
        <dbReference type="ChEBI" id="CHEBI:15377"/>
        <dbReference type="ChEBI" id="CHEBI:28938"/>
        <dbReference type="ChEBI" id="CHEBI:29985"/>
        <dbReference type="ChEBI" id="CHEBI:58359"/>
    </reaction>
</comment>
<dbReference type="PANTHER" id="PTHR11550:SF0">
    <property type="entry name" value="CTP SYNTHASE-RELATED"/>
    <property type="match status" value="1"/>
</dbReference>
<dbReference type="SUPFAM" id="SSF52540">
    <property type="entry name" value="P-loop containing nucleoside triphosphate hydrolases"/>
    <property type="match status" value="1"/>
</dbReference>
<evidence type="ECO:0000256" key="9">
    <source>
        <dbReference type="ARBA" id="ARBA00022975"/>
    </source>
</evidence>
<comment type="miscellaneous">
    <text evidence="11">CTPSs have evolved a hybrid strategy for distinguishing between UTP and CTP. The overlapping regions of the product feedback inhibitory and substrate sites recognize a common feature in both compounds, the triphosphate moiety. To differentiate isosteric substrate and product pyrimidine rings, an additional pocket far from the expected kinase/ligase catalytic site, specifically recognizes the cytosine and ribose portions of the product inhibitor.</text>
</comment>
<dbReference type="HAMAP" id="MF_01227">
    <property type="entry name" value="PyrG"/>
    <property type="match status" value="1"/>
</dbReference>
<gene>
    <name evidence="11 14" type="primary">pyrG</name>
    <name evidence="14" type="ORF">bsdtb5_38330</name>
</gene>
<proteinExistence type="inferred from homology"/>
<comment type="caution">
    <text evidence="11">Lacks conserved residue(s) required for the propagation of feature annotation.</text>
</comment>
<dbReference type="KEGG" id="ahb:bsdtb5_38330"/>
<accession>A0A7R7IEB3</accession>
<dbReference type="InterPro" id="IPR027417">
    <property type="entry name" value="P-loop_NTPase"/>
</dbReference>
<comment type="pathway">
    <text evidence="1 11">Pyrimidine metabolism; CTP biosynthesis via de novo pathway; CTP from UDP: step 2/2.</text>
</comment>
<comment type="function">
    <text evidence="11">Catalyzes the ATP-dependent amination of UTP to CTP with either L-glutamine or ammonia as the source of nitrogen. Regulates intracellular CTP levels through interactions with the four ribonucleotide triphosphates.</text>
</comment>
<feature type="binding site" evidence="11">
    <location>
        <position position="406"/>
    </location>
    <ligand>
        <name>L-glutamine</name>
        <dbReference type="ChEBI" id="CHEBI:58359"/>
    </ligand>
</feature>
<dbReference type="InterPro" id="IPR017456">
    <property type="entry name" value="CTP_synthase_N"/>
</dbReference>
<dbReference type="EC" id="6.3.4.2" evidence="11"/>
<evidence type="ECO:0000313" key="15">
    <source>
        <dbReference type="Proteomes" id="UP000595897"/>
    </source>
</evidence>
<evidence type="ECO:0000256" key="3">
    <source>
        <dbReference type="ARBA" id="ARBA00022598"/>
    </source>
</evidence>
<feature type="binding site" evidence="11">
    <location>
        <position position="243"/>
    </location>
    <ligand>
        <name>ATP</name>
        <dbReference type="ChEBI" id="CHEBI:30616"/>
    </ligand>
</feature>
<protein>
    <recommendedName>
        <fullName evidence="11">CTP synthase</fullName>
        <ecNumber evidence="11">6.3.4.2</ecNumber>
    </recommendedName>
    <alternativeName>
        <fullName evidence="11">Cytidine 5'-triphosphate synthase</fullName>
    </alternativeName>
    <alternativeName>
        <fullName evidence="11">Cytidine triphosphate synthetase</fullName>
        <shortName evidence="11">CTP synthetase</shortName>
        <shortName evidence="11">CTPS</shortName>
    </alternativeName>
    <alternativeName>
        <fullName evidence="11">UTP--ammonia ligase</fullName>
    </alternativeName>
</protein>
<feature type="binding site" evidence="11">
    <location>
        <position position="355"/>
    </location>
    <ligand>
        <name>L-glutamine</name>
        <dbReference type="ChEBI" id="CHEBI:58359"/>
    </ligand>
</feature>
<evidence type="ECO:0000256" key="2">
    <source>
        <dbReference type="ARBA" id="ARBA00007533"/>
    </source>
</evidence>
<dbReference type="NCBIfam" id="TIGR00337">
    <property type="entry name" value="PyrG"/>
    <property type="match status" value="1"/>
</dbReference>
<feature type="binding site" evidence="11">
    <location>
        <begin position="15"/>
        <end position="20"/>
    </location>
    <ligand>
        <name>ATP</name>
        <dbReference type="ChEBI" id="CHEBI:30616"/>
    </ligand>
</feature>
<dbReference type="NCBIfam" id="NF003792">
    <property type="entry name" value="PRK05380.1"/>
    <property type="match status" value="1"/>
</dbReference>
<dbReference type="InterPro" id="IPR033828">
    <property type="entry name" value="GATase1_CTP_Synthase"/>
</dbReference>
<dbReference type="CDD" id="cd03113">
    <property type="entry name" value="CTPS_N"/>
    <property type="match status" value="1"/>
</dbReference>
<dbReference type="RefSeq" id="WP_271713581.1">
    <property type="nucleotide sequence ID" value="NZ_AP024169.1"/>
</dbReference>
<dbReference type="GO" id="GO:0003883">
    <property type="term" value="F:CTP synthase activity"/>
    <property type="evidence" value="ECO:0007669"/>
    <property type="project" value="UniProtKB-UniRule"/>
</dbReference>
<feature type="binding site" evidence="11">
    <location>
        <position position="72"/>
    </location>
    <ligand>
        <name>ATP</name>
        <dbReference type="ChEBI" id="CHEBI:30616"/>
    </ligand>
</feature>
<sequence length="534" mass="59245">MAVKYVFVTGGVVSGLGKGITAASLGRLLKARGYQVTMQKFDPYINIDPGTMNPIQHGEVFVTDDGAETDLDLGHYERFIDESLTKQSNVTTGKIYWSVLSKERRGDFGGGTVQVIPHITNEIKSRFYRNDGSKDTQIAIIEVGGTVGDIESQPFLESIRQFQHDIGRENAILIHVTLIPYLKSSGEMKTKPTQASVKELQGMGIQPDIIVCRSELPLENGLKDKIALFCNVPKHHVIQNLDVETLYEAPLAMEKEHLADIACECLHLDCPEPDLAEWESMVHALKNPTREVTVALVGKYTQLHDAYISVVESLKHGAVAHNASVNIKWIPSETVTEENVSELLGDVSGILVPGGFGDRGIDGKIFAIKYARENKIPFLGLCLGMQLAIVEFSRNVVGFADAHSAELDPGTTHPVIHLMPEQDGVEDLGGTLRLGSYPCHLEKDTKAYEVYGKDIIHERHRHRYEVNNYYRDDLQKKGMTLSGLSPDGRIVEMIEIKDHPWFVATQAHPELKSRPNRPHPLFKGFIGAALEVEK</sequence>
<dbReference type="GO" id="GO:0005829">
    <property type="term" value="C:cytosol"/>
    <property type="evidence" value="ECO:0007669"/>
    <property type="project" value="TreeGrafter"/>
</dbReference>
<feature type="active site" evidence="11">
    <location>
        <position position="508"/>
    </location>
</feature>
<keyword evidence="8 11" id="KW-0315">Glutamine amidotransferase</keyword>
<dbReference type="UniPathway" id="UPA00159">
    <property type="reaction ID" value="UER00277"/>
</dbReference>
<dbReference type="SUPFAM" id="SSF52317">
    <property type="entry name" value="Class I glutamine amidotransferase-like"/>
    <property type="match status" value="1"/>
</dbReference>
<keyword evidence="6 11" id="KW-0067">ATP-binding</keyword>
<keyword evidence="7 11" id="KW-0460">Magnesium</keyword>
<keyword evidence="4 11" id="KW-0479">Metal-binding</keyword>
<dbReference type="GO" id="GO:0044210">
    <property type="term" value="P:'de novo' CTP biosynthetic process"/>
    <property type="evidence" value="ECO:0007669"/>
    <property type="project" value="UniProtKB-UniRule"/>
</dbReference>
<feature type="active site" description="Nucleophile; for glutamine hydrolysis" evidence="11">
    <location>
        <position position="382"/>
    </location>
</feature>
<feature type="domain" description="CTP synthase N-terminal" evidence="13">
    <location>
        <begin position="4"/>
        <end position="268"/>
    </location>
</feature>